<name>A0A061BC12_RHOTO</name>
<dbReference type="InterPro" id="IPR008928">
    <property type="entry name" value="6-hairpin_glycosidase_sf"/>
</dbReference>
<keyword evidence="2" id="KW-0732">Signal</keyword>
<gene>
    <name evidence="3" type="ORF">RHTO0S_14e04214g</name>
</gene>
<dbReference type="Pfam" id="PF03663">
    <property type="entry name" value="Glyco_hydro_76"/>
    <property type="match status" value="1"/>
</dbReference>
<protein>
    <submittedName>
        <fullName evidence="3">RHTO0S14e04214g1_1</fullName>
    </submittedName>
</protein>
<dbReference type="PANTHER" id="PTHR47791">
    <property type="entry name" value="MEIOTICALLY UP-REGULATED GENE 191 PROTEIN"/>
    <property type="match status" value="1"/>
</dbReference>
<feature type="compositionally biased region" description="Basic and acidic residues" evidence="1">
    <location>
        <begin position="120"/>
        <end position="130"/>
    </location>
</feature>
<sequence length="568" mass="62771">MGNRRRVPLLLAASSLVLLLGTRSTLAIPSASPVESCPSTYDDPYLAFPHQPRHGHAFVPSDPGNPVHPLLQDIRLPENPTNPAPRPVTAKDRHQLYTPGRNNSFRTDEFRFQPGRRAKRDKDAKDEHGGVDKRAVVSSVDVPFPPSAWIDINDLSTIATLAQAAVARMQTWYENGVFEWTGWWQTPVLGMAYTNLDLALGNQVNELLIKDLLIRNDGLGWMIDKYIDDQSWWAMFALRAHQAYPNTTWLNMVETINNNNSLYWTDTCGGGVLWLTYKPMIKNTITNGLYFSILTRLYRYTGNSTHFDYAMNTLNWWLSWSFEPSNGRVYDTITADWQGQPMDQCTKTGEQTWTYNSGAFLFGLADLFYATGNTKVLDLARSIAYAAMRDFTDHQTGILTESCEHDPPPGPGKPPGCQQDETVFKGIFLLGLAELYVARPDPNIYNFVNTQLLSNAFNNLDDTWLFGMWWGGPWNVTTAGPKTQINALCLLSAAAMINADYLSAAGQKTAVPSVTDQIKVPESTATGEAGSTNRDGAVNGAGRASEWAGATAVVALAMVVGGVGVLWA</sequence>
<evidence type="ECO:0000256" key="2">
    <source>
        <dbReference type="SAM" id="SignalP"/>
    </source>
</evidence>
<dbReference type="EMBL" id="LK052949">
    <property type="protein sequence ID" value="CDR47489.1"/>
    <property type="molecule type" value="Genomic_DNA"/>
</dbReference>
<evidence type="ECO:0000256" key="1">
    <source>
        <dbReference type="SAM" id="MobiDB-lite"/>
    </source>
</evidence>
<dbReference type="InterPro" id="IPR053169">
    <property type="entry name" value="MUG_Protein"/>
</dbReference>
<dbReference type="AlphaFoldDB" id="A0A061BC12"/>
<proteinExistence type="predicted"/>
<dbReference type="SUPFAM" id="SSF48208">
    <property type="entry name" value="Six-hairpin glycosidases"/>
    <property type="match status" value="1"/>
</dbReference>
<feature type="signal peptide" evidence="2">
    <location>
        <begin position="1"/>
        <end position="27"/>
    </location>
</feature>
<feature type="chain" id="PRO_5030001765" evidence="2">
    <location>
        <begin position="28"/>
        <end position="568"/>
    </location>
</feature>
<dbReference type="GO" id="GO:0005975">
    <property type="term" value="P:carbohydrate metabolic process"/>
    <property type="evidence" value="ECO:0007669"/>
    <property type="project" value="InterPro"/>
</dbReference>
<dbReference type="InterPro" id="IPR005198">
    <property type="entry name" value="Glyco_hydro_76"/>
</dbReference>
<dbReference type="Gene3D" id="1.50.10.20">
    <property type="match status" value="1"/>
</dbReference>
<organism evidence="3">
    <name type="scientific">Rhodotorula toruloides</name>
    <name type="common">Yeast</name>
    <name type="synonym">Rhodosporidium toruloides</name>
    <dbReference type="NCBI Taxonomy" id="5286"/>
    <lineage>
        <taxon>Eukaryota</taxon>
        <taxon>Fungi</taxon>
        <taxon>Dikarya</taxon>
        <taxon>Basidiomycota</taxon>
        <taxon>Pucciniomycotina</taxon>
        <taxon>Microbotryomycetes</taxon>
        <taxon>Sporidiobolales</taxon>
        <taxon>Sporidiobolaceae</taxon>
        <taxon>Rhodotorula</taxon>
    </lineage>
</organism>
<accession>A0A061BC12</accession>
<dbReference type="OrthoDB" id="9984024at2759"/>
<dbReference type="PANTHER" id="PTHR47791:SF3">
    <property type="entry name" value="MEIOTICALLY UP-REGULATED GENE 191 PROTEIN"/>
    <property type="match status" value="1"/>
</dbReference>
<reference evidence="3" key="1">
    <citation type="journal article" date="2014" name="Genome Announc.">
        <title>Draft genome sequence of Rhodosporidium toruloides CECT1137, an oleaginous yeast of biotechnological interest.</title>
        <authorList>
            <person name="Morin N."/>
            <person name="Calcas X."/>
            <person name="Devillers H."/>
            <person name="Durrens P."/>
            <person name="Sherman D.J."/>
            <person name="Nicaud J.-M."/>
            <person name="Neuveglise C."/>
        </authorList>
    </citation>
    <scope>NUCLEOTIDE SEQUENCE</scope>
    <source>
        <strain evidence="3">CECT1137</strain>
    </source>
</reference>
<feature type="region of interest" description="Disordered" evidence="1">
    <location>
        <begin position="96"/>
        <end position="130"/>
    </location>
</feature>
<evidence type="ECO:0000313" key="3">
    <source>
        <dbReference type="EMBL" id="CDR47489.1"/>
    </source>
</evidence>